<dbReference type="OrthoDB" id="3742379at2"/>
<evidence type="ECO:0000313" key="1">
    <source>
        <dbReference type="EMBL" id="PYC65568.1"/>
    </source>
</evidence>
<dbReference type="AlphaFoldDB" id="A0A2V4NSZ1"/>
<proteinExistence type="predicted"/>
<gene>
    <name evidence="1" type="ORF">C7C46_32460</name>
</gene>
<dbReference type="RefSeq" id="WP_110673509.1">
    <property type="nucleotide sequence ID" value="NZ_PYBW01000203.1"/>
</dbReference>
<keyword evidence="2" id="KW-1185">Reference proteome</keyword>
<accession>A0A2V4NSZ1</accession>
<protein>
    <recommendedName>
        <fullName evidence="3">ATP/GTP-binding protein</fullName>
    </recommendedName>
</protein>
<sequence length="219" mass="22958">MPASDVLTLDNGHKGQWYELDCGGTFPQGNFGSTPLTGGPLWADFGSVGKPTPVVDPAVLAAKAVSKLELPKPQVRMSPVETSRQVVGVPSWLWVERTSWAPVRSTAEVPEVMVEATATPSSMTWDLGDGSDPVVCRGPGTPYGPDSDPDAASPDCGHVFERPSSEEPGGVFHAVVTAHWSVAWSGAGQNGTFPDLVTRSELPVKVVEVQSLVVAGAGR</sequence>
<organism evidence="1 2">
    <name type="scientific">Streptomyces tateyamensis</name>
    <dbReference type="NCBI Taxonomy" id="565073"/>
    <lineage>
        <taxon>Bacteria</taxon>
        <taxon>Bacillati</taxon>
        <taxon>Actinomycetota</taxon>
        <taxon>Actinomycetes</taxon>
        <taxon>Kitasatosporales</taxon>
        <taxon>Streptomycetaceae</taxon>
        <taxon>Streptomyces</taxon>
    </lineage>
</organism>
<evidence type="ECO:0000313" key="2">
    <source>
        <dbReference type="Proteomes" id="UP000248039"/>
    </source>
</evidence>
<evidence type="ECO:0008006" key="3">
    <source>
        <dbReference type="Google" id="ProtNLM"/>
    </source>
</evidence>
<dbReference type="Proteomes" id="UP000248039">
    <property type="component" value="Unassembled WGS sequence"/>
</dbReference>
<dbReference type="EMBL" id="PYBW01000203">
    <property type="protein sequence ID" value="PYC65568.1"/>
    <property type="molecule type" value="Genomic_DNA"/>
</dbReference>
<reference evidence="1 2" key="1">
    <citation type="submission" date="2018-03" db="EMBL/GenBank/DDBJ databases">
        <title>Bioinformatic expansion and discovery of thiopeptide antibiotics.</title>
        <authorList>
            <person name="Schwalen C.J."/>
            <person name="Hudson G.A."/>
            <person name="Mitchell D.A."/>
        </authorList>
    </citation>
    <scope>NUCLEOTIDE SEQUENCE [LARGE SCALE GENOMIC DNA]</scope>
    <source>
        <strain evidence="1 2">ATCC 21389</strain>
    </source>
</reference>
<comment type="caution">
    <text evidence="1">The sequence shown here is derived from an EMBL/GenBank/DDBJ whole genome shotgun (WGS) entry which is preliminary data.</text>
</comment>
<name>A0A2V4NSZ1_9ACTN</name>